<evidence type="ECO:0000313" key="5">
    <source>
        <dbReference type="Proteomes" id="UP000664466"/>
    </source>
</evidence>
<dbReference type="SUPFAM" id="SSF88723">
    <property type="entry name" value="PIN domain-like"/>
    <property type="match status" value="1"/>
</dbReference>
<protein>
    <submittedName>
        <fullName evidence="4">Type II toxin-antitoxin system VapC family toxin</fullName>
    </submittedName>
</protein>
<dbReference type="PANTHER" id="PTHR35901">
    <property type="entry name" value="RIBONUCLEASE VAPC3"/>
    <property type="match status" value="1"/>
</dbReference>
<feature type="domain" description="PIN" evidence="2">
    <location>
        <begin position="4"/>
        <end position="109"/>
    </location>
</feature>
<dbReference type="Pfam" id="PF01850">
    <property type="entry name" value="PIN"/>
    <property type="match status" value="1"/>
</dbReference>
<dbReference type="Gene3D" id="3.40.50.1010">
    <property type="entry name" value="5'-nuclease"/>
    <property type="match status" value="1"/>
</dbReference>
<keyword evidence="5" id="KW-1185">Reference proteome</keyword>
<evidence type="ECO:0000259" key="2">
    <source>
        <dbReference type="Pfam" id="PF01850"/>
    </source>
</evidence>
<dbReference type="CDD" id="cd09873">
    <property type="entry name" value="PIN_Pae0151-like"/>
    <property type="match status" value="1"/>
</dbReference>
<gene>
    <name evidence="4" type="ORF">J1836_015040</name>
    <name evidence="3" type="ORF">J1836_19650</name>
</gene>
<dbReference type="InterPro" id="IPR002716">
    <property type="entry name" value="PIN_dom"/>
</dbReference>
<reference evidence="4" key="2">
    <citation type="submission" date="2021-04" db="EMBL/GenBank/DDBJ databases">
        <title>Complete Genome and methylome analysis of Thiothrix fructosivorans ATCC 49748.</title>
        <authorList>
            <person name="Fomenkov A."/>
            <person name="Sun L."/>
            <person name="Vincze T."/>
            <person name="Grabovich M.Y."/>
            <person name="Roberts R.J."/>
        </authorList>
    </citation>
    <scope>NUCLEOTIDE SEQUENCE</scope>
    <source>
        <strain evidence="4">ATCC 49748</strain>
    </source>
</reference>
<dbReference type="EMBL" id="CP072748">
    <property type="protein sequence ID" value="QTX09910.1"/>
    <property type="molecule type" value="Genomic_DNA"/>
</dbReference>
<proteinExistence type="predicted"/>
<evidence type="ECO:0000313" key="4">
    <source>
        <dbReference type="EMBL" id="QTX09910.1"/>
    </source>
</evidence>
<dbReference type="InterPro" id="IPR029060">
    <property type="entry name" value="PIN-like_dom_sf"/>
</dbReference>
<reference evidence="3 5" key="1">
    <citation type="submission" date="2021-03" db="EMBL/GenBank/DDBJ databases">
        <title>Draft genome and methylome analysis of Thiotrix fructosivoruns ATCC 49748.</title>
        <authorList>
            <person name="Fomenkov A."/>
            <person name="Grabovich M.Y."/>
            <person name="Roberts R.J."/>
        </authorList>
    </citation>
    <scope>NUCLEOTIDE SEQUENCE [LARGE SCALE GENOMIC DNA]</scope>
    <source>
        <strain evidence="3 5">ATCC 49748</strain>
    </source>
</reference>
<evidence type="ECO:0000256" key="1">
    <source>
        <dbReference type="ARBA" id="ARBA00022842"/>
    </source>
</evidence>
<dbReference type="InterPro" id="IPR044153">
    <property type="entry name" value="PIN_Pae0151-like"/>
</dbReference>
<dbReference type="RefSeq" id="WP_207252847.1">
    <property type="nucleotide sequence ID" value="NZ_JAFMPM010000008.1"/>
</dbReference>
<accession>A0A8B0SHH3</accession>
<dbReference type="InterPro" id="IPR051619">
    <property type="entry name" value="TypeII_TA_RNase_PINc/VapC"/>
</dbReference>
<dbReference type="Proteomes" id="UP000664466">
    <property type="component" value="Unassembled WGS sequence"/>
</dbReference>
<keyword evidence="1" id="KW-0460">Magnesium</keyword>
<dbReference type="AlphaFoldDB" id="A0A8B0SHH3"/>
<dbReference type="EMBL" id="JAFMPM010000008">
    <property type="protein sequence ID" value="MBO0615116.1"/>
    <property type="molecule type" value="Genomic_DNA"/>
</dbReference>
<dbReference type="PANTHER" id="PTHR35901:SF1">
    <property type="entry name" value="EXONUCLEASE VAPC9"/>
    <property type="match status" value="1"/>
</dbReference>
<organism evidence="4">
    <name type="scientific">Thiothrix fructosivorans</name>
    <dbReference type="NCBI Taxonomy" id="111770"/>
    <lineage>
        <taxon>Bacteria</taxon>
        <taxon>Pseudomonadati</taxon>
        <taxon>Pseudomonadota</taxon>
        <taxon>Gammaproteobacteria</taxon>
        <taxon>Thiotrichales</taxon>
        <taxon>Thiotrichaceae</taxon>
        <taxon>Thiothrix</taxon>
    </lineage>
</organism>
<evidence type="ECO:0000313" key="3">
    <source>
        <dbReference type="EMBL" id="MBO0615116.1"/>
    </source>
</evidence>
<sequence length="165" mass="18511">MRQPDAVPLLDILENSEPVIVPHLYFAECANALWKYVSHSLLDTEQSVGRLEELMSLPNEIVDDQSLAVEALSLASLHNHPVYDMLYIVLARRHACGLLTKDKRLANLATQLGITVFPARQHYRVNKHPAQAHRTQTHHTPHAYGTVQLPNDSCLGSLKLIHGFL</sequence>
<name>A0A8B0SHH3_9GAMM</name>